<gene>
    <name evidence="3" type="ORF">ZIOFF_011184</name>
</gene>
<dbReference type="SUPFAM" id="SSF52058">
    <property type="entry name" value="L domain-like"/>
    <property type="match status" value="1"/>
</dbReference>
<dbReference type="Gene3D" id="3.80.10.10">
    <property type="entry name" value="Ribonuclease Inhibitor"/>
    <property type="match status" value="1"/>
</dbReference>
<organism evidence="3 4">
    <name type="scientific">Zingiber officinale</name>
    <name type="common">Ginger</name>
    <name type="synonym">Amomum zingiber</name>
    <dbReference type="NCBI Taxonomy" id="94328"/>
    <lineage>
        <taxon>Eukaryota</taxon>
        <taxon>Viridiplantae</taxon>
        <taxon>Streptophyta</taxon>
        <taxon>Embryophyta</taxon>
        <taxon>Tracheophyta</taxon>
        <taxon>Spermatophyta</taxon>
        <taxon>Magnoliopsida</taxon>
        <taxon>Liliopsida</taxon>
        <taxon>Zingiberales</taxon>
        <taxon>Zingiberaceae</taxon>
        <taxon>Zingiber</taxon>
    </lineage>
</organism>
<name>A0A8J5LZC9_ZINOF</name>
<dbReference type="InterPro" id="IPR055414">
    <property type="entry name" value="LRR_R13L4/SHOC2-like"/>
</dbReference>
<evidence type="ECO:0000259" key="2">
    <source>
        <dbReference type="Pfam" id="PF23598"/>
    </source>
</evidence>
<dbReference type="InterPro" id="IPR032675">
    <property type="entry name" value="LRR_dom_sf"/>
</dbReference>
<evidence type="ECO:0000313" key="4">
    <source>
        <dbReference type="Proteomes" id="UP000734854"/>
    </source>
</evidence>
<dbReference type="PANTHER" id="PTHR47186:SF3">
    <property type="entry name" value="OS09G0267800 PROTEIN"/>
    <property type="match status" value="1"/>
</dbReference>
<dbReference type="PANTHER" id="PTHR47186">
    <property type="entry name" value="LEUCINE-RICH REPEAT-CONTAINING PROTEIN 57"/>
    <property type="match status" value="1"/>
</dbReference>
<comment type="caution">
    <text evidence="3">The sequence shown here is derived from an EMBL/GenBank/DDBJ whole genome shotgun (WGS) entry which is preliminary data.</text>
</comment>
<dbReference type="Proteomes" id="UP000734854">
    <property type="component" value="Unassembled WGS sequence"/>
</dbReference>
<accession>A0A8J5LZC9</accession>
<keyword evidence="1" id="KW-0677">Repeat</keyword>
<reference evidence="3 4" key="1">
    <citation type="submission" date="2020-08" db="EMBL/GenBank/DDBJ databases">
        <title>Plant Genome Project.</title>
        <authorList>
            <person name="Zhang R.-G."/>
        </authorList>
    </citation>
    <scope>NUCLEOTIDE SEQUENCE [LARGE SCALE GENOMIC DNA]</scope>
    <source>
        <tissue evidence="3">Rhizome</tissue>
    </source>
</reference>
<proteinExistence type="predicted"/>
<keyword evidence="4" id="KW-1185">Reference proteome</keyword>
<feature type="domain" description="Disease resistance R13L4/SHOC-2-like LRR" evidence="2">
    <location>
        <begin position="9"/>
        <end position="149"/>
    </location>
</feature>
<sequence>MDSAASFVKMSPNFMLLKVLELRNLAITHVPDVVADLFNLRYLSLRRTHMENLPKHIDKLQMLETLDVKGTRVEYIARRIRKLSRLRHLLMDQPKLHTKDDILIYLTTHIHSWVWQLKDLLTLKTVGVDSSIIEGMGTLIHLRRLGLENLKEKQGLYIVCPFNSQAENDYRK</sequence>
<dbReference type="Pfam" id="PF23598">
    <property type="entry name" value="LRR_14"/>
    <property type="match status" value="1"/>
</dbReference>
<dbReference type="EMBL" id="JACMSC010000003">
    <property type="protein sequence ID" value="KAG6528992.1"/>
    <property type="molecule type" value="Genomic_DNA"/>
</dbReference>
<evidence type="ECO:0000256" key="1">
    <source>
        <dbReference type="ARBA" id="ARBA00022737"/>
    </source>
</evidence>
<evidence type="ECO:0000313" key="3">
    <source>
        <dbReference type="EMBL" id="KAG6528992.1"/>
    </source>
</evidence>
<protein>
    <recommendedName>
        <fullName evidence="2">Disease resistance R13L4/SHOC-2-like LRR domain-containing protein</fullName>
    </recommendedName>
</protein>
<dbReference type="AlphaFoldDB" id="A0A8J5LZC9"/>